<feature type="domain" description="Phosphatidic acid phosphatase type 2/haloperoxidase" evidence="2">
    <location>
        <begin position="75"/>
        <end position="186"/>
    </location>
</feature>
<sequence>MSTDVKRRPPLWLQNVLKLDEDFSKKIVNWADSWAPLHSLRLHYKALEITCHGIPWLASWIAFIWLFDNPSLVPLQVNVIFALILDIVFVALLKAYFRRRRPTENINDAFAEIGPDQYSFPSGHCSRAALITFIFMGLWPIPIWFQPSLLAWTVAICISRLLMKRHNLLDVIGGILLGIVEGAILMAIWIPDEQARWFVGSITHAKEDGTELDS</sequence>
<feature type="transmembrane region" description="Helical" evidence="1">
    <location>
        <begin position="46"/>
        <end position="67"/>
    </location>
</feature>
<dbReference type="PANTHER" id="PTHR14969">
    <property type="entry name" value="SPHINGOSINE-1-PHOSPHATE PHOSPHOHYDROLASE"/>
    <property type="match status" value="1"/>
</dbReference>
<keyword evidence="4" id="KW-1185">Reference proteome</keyword>
<keyword evidence="1" id="KW-0812">Transmembrane</keyword>
<dbReference type="SMART" id="SM00014">
    <property type="entry name" value="acidPPc"/>
    <property type="match status" value="1"/>
</dbReference>
<evidence type="ECO:0000313" key="3">
    <source>
        <dbReference type="EnsemblMetazoa" id="XP_019760094.1"/>
    </source>
</evidence>
<dbReference type="GO" id="GO:0042392">
    <property type="term" value="F:sphingosine-1-phosphate phosphatase activity"/>
    <property type="evidence" value="ECO:0007669"/>
    <property type="project" value="TreeGrafter"/>
</dbReference>
<feature type="transmembrane region" description="Helical" evidence="1">
    <location>
        <begin position="169"/>
        <end position="190"/>
    </location>
</feature>
<reference evidence="4" key="1">
    <citation type="journal article" date="2013" name="Genome Biol.">
        <title>Draft genome of the mountain pine beetle, Dendroctonus ponderosae Hopkins, a major forest pest.</title>
        <authorList>
            <person name="Keeling C.I."/>
            <person name="Yuen M.M."/>
            <person name="Liao N.Y."/>
            <person name="Docking T.R."/>
            <person name="Chan S.K."/>
            <person name="Taylor G.A."/>
            <person name="Palmquist D.L."/>
            <person name="Jackman S.D."/>
            <person name="Nguyen A."/>
            <person name="Li M."/>
            <person name="Henderson H."/>
            <person name="Janes J.K."/>
            <person name="Zhao Y."/>
            <person name="Pandoh P."/>
            <person name="Moore R."/>
            <person name="Sperling F.A."/>
            <person name="Huber D.P."/>
            <person name="Birol I."/>
            <person name="Jones S.J."/>
            <person name="Bohlmann J."/>
        </authorList>
    </citation>
    <scope>NUCLEOTIDE SEQUENCE</scope>
</reference>
<reference evidence="3" key="2">
    <citation type="submission" date="2024-08" db="UniProtKB">
        <authorList>
            <consortium name="EnsemblMetazoa"/>
        </authorList>
    </citation>
    <scope>IDENTIFICATION</scope>
</reference>
<proteinExistence type="predicted"/>
<dbReference type="EnsemblMetazoa" id="XM_019904535.1">
    <property type="protein sequence ID" value="XP_019760094.1"/>
    <property type="gene ID" value="LOC109537687"/>
</dbReference>
<feature type="transmembrane region" description="Helical" evidence="1">
    <location>
        <begin position="79"/>
        <end position="97"/>
    </location>
</feature>
<dbReference type="InterPro" id="IPR036938">
    <property type="entry name" value="PAP2/HPO_sf"/>
</dbReference>
<dbReference type="Pfam" id="PF01569">
    <property type="entry name" value="PAP2"/>
    <property type="match status" value="1"/>
</dbReference>
<evidence type="ECO:0000259" key="2">
    <source>
        <dbReference type="SMART" id="SM00014"/>
    </source>
</evidence>
<dbReference type="Proteomes" id="UP000019118">
    <property type="component" value="Unassembled WGS sequence"/>
</dbReference>
<organism evidence="3 4">
    <name type="scientific">Dendroctonus ponderosae</name>
    <name type="common">Mountain pine beetle</name>
    <dbReference type="NCBI Taxonomy" id="77166"/>
    <lineage>
        <taxon>Eukaryota</taxon>
        <taxon>Metazoa</taxon>
        <taxon>Ecdysozoa</taxon>
        <taxon>Arthropoda</taxon>
        <taxon>Hexapoda</taxon>
        <taxon>Insecta</taxon>
        <taxon>Pterygota</taxon>
        <taxon>Neoptera</taxon>
        <taxon>Endopterygota</taxon>
        <taxon>Coleoptera</taxon>
        <taxon>Polyphaga</taxon>
        <taxon>Cucujiformia</taxon>
        <taxon>Curculionidae</taxon>
        <taxon>Scolytinae</taxon>
        <taxon>Dendroctonus</taxon>
    </lineage>
</organism>
<dbReference type="AlphaFoldDB" id="A0AAR5PGB1"/>
<name>A0AAR5PGB1_DENPD</name>
<keyword evidence="1" id="KW-1133">Transmembrane helix</keyword>
<dbReference type="Gene3D" id="1.20.144.10">
    <property type="entry name" value="Phosphatidic acid phosphatase type 2/haloperoxidase"/>
    <property type="match status" value="1"/>
</dbReference>
<keyword evidence="1" id="KW-0472">Membrane</keyword>
<protein>
    <recommendedName>
        <fullName evidence="2">Phosphatidic acid phosphatase type 2/haloperoxidase domain-containing protein</fullName>
    </recommendedName>
</protein>
<dbReference type="CDD" id="cd03391">
    <property type="entry name" value="PAP2_containing_2_like"/>
    <property type="match status" value="1"/>
</dbReference>
<evidence type="ECO:0000313" key="4">
    <source>
        <dbReference type="Proteomes" id="UP000019118"/>
    </source>
</evidence>
<accession>A0AAR5PGB1</accession>
<evidence type="ECO:0000256" key="1">
    <source>
        <dbReference type="SAM" id="Phobius"/>
    </source>
</evidence>
<dbReference type="PANTHER" id="PTHR14969:SF13">
    <property type="entry name" value="AT30094P"/>
    <property type="match status" value="1"/>
</dbReference>
<dbReference type="SUPFAM" id="SSF48317">
    <property type="entry name" value="Acid phosphatase/Vanadium-dependent haloperoxidase"/>
    <property type="match status" value="1"/>
</dbReference>
<dbReference type="InterPro" id="IPR000326">
    <property type="entry name" value="PAP2/HPO"/>
</dbReference>